<dbReference type="Proteomes" id="UP001218218">
    <property type="component" value="Unassembled WGS sequence"/>
</dbReference>
<name>A0AAD6ZHE4_9AGAR</name>
<comment type="caution">
    <text evidence="1">The sequence shown here is derived from an EMBL/GenBank/DDBJ whole genome shotgun (WGS) entry which is preliminary data.</text>
</comment>
<protein>
    <submittedName>
        <fullName evidence="1">Uncharacterized protein</fullName>
    </submittedName>
</protein>
<accession>A0AAD6ZHE4</accession>
<dbReference type="EMBL" id="JARIHO010000048">
    <property type="protein sequence ID" value="KAJ7322833.1"/>
    <property type="molecule type" value="Genomic_DNA"/>
</dbReference>
<reference evidence="1" key="1">
    <citation type="submission" date="2023-03" db="EMBL/GenBank/DDBJ databases">
        <title>Massive genome expansion in bonnet fungi (Mycena s.s.) driven by repeated elements and novel gene families across ecological guilds.</title>
        <authorList>
            <consortium name="Lawrence Berkeley National Laboratory"/>
            <person name="Harder C.B."/>
            <person name="Miyauchi S."/>
            <person name="Viragh M."/>
            <person name="Kuo A."/>
            <person name="Thoen E."/>
            <person name="Andreopoulos B."/>
            <person name="Lu D."/>
            <person name="Skrede I."/>
            <person name="Drula E."/>
            <person name="Henrissat B."/>
            <person name="Morin E."/>
            <person name="Kohler A."/>
            <person name="Barry K."/>
            <person name="LaButti K."/>
            <person name="Morin E."/>
            <person name="Salamov A."/>
            <person name="Lipzen A."/>
            <person name="Mereny Z."/>
            <person name="Hegedus B."/>
            <person name="Baldrian P."/>
            <person name="Stursova M."/>
            <person name="Weitz H."/>
            <person name="Taylor A."/>
            <person name="Grigoriev I.V."/>
            <person name="Nagy L.G."/>
            <person name="Martin F."/>
            <person name="Kauserud H."/>
        </authorList>
    </citation>
    <scope>NUCLEOTIDE SEQUENCE</scope>
    <source>
        <strain evidence="1">CBHHK002</strain>
    </source>
</reference>
<evidence type="ECO:0000313" key="2">
    <source>
        <dbReference type="Proteomes" id="UP001218218"/>
    </source>
</evidence>
<keyword evidence="2" id="KW-1185">Reference proteome</keyword>
<sequence length="159" mass="17567">MTAAIKINSSFDARRFALAPSSFPGHCTLRTTAREFDATRVATYQIQKMSTASSRATDRAYIADTDSQILSLDEQPIQVLEFEKLRAQKQLNLYAYPVLTLPNEIVSEIFIQFLPVYPSPPPMSGPLSPTFLSHIETSCPIHAHALESDLIAGSGLLLR</sequence>
<dbReference type="AlphaFoldDB" id="A0AAD6ZHE4"/>
<evidence type="ECO:0000313" key="1">
    <source>
        <dbReference type="EMBL" id="KAJ7322833.1"/>
    </source>
</evidence>
<gene>
    <name evidence="1" type="ORF">DFH08DRAFT_941591</name>
</gene>
<proteinExistence type="predicted"/>
<organism evidence="1 2">
    <name type="scientific">Mycena albidolilacea</name>
    <dbReference type="NCBI Taxonomy" id="1033008"/>
    <lineage>
        <taxon>Eukaryota</taxon>
        <taxon>Fungi</taxon>
        <taxon>Dikarya</taxon>
        <taxon>Basidiomycota</taxon>
        <taxon>Agaricomycotina</taxon>
        <taxon>Agaricomycetes</taxon>
        <taxon>Agaricomycetidae</taxon>
        <taxon>Agaricales</taxon>
        <taxon>Marasmiineae</taxon>
        <taxon>Mycenaceae</taxon>
        <taxon>Mycena</taxon>
    </lineage>
</organism>